<accession>A0A1C7PGZ9</accession>
<evidence type="ECO:0000256" key="2">
    <source>
        <dbReference type="ARBA" id="ARBA00010323"/>
    </source>
</evidence>
<feature type="transmembrane region" description="Helical" evidence="10">
    <location>
        <begin position="348"/>
        <end position="366"/>
    </location>
</feature>
<dbReference type="Proteomes" id="UP000176204">
    <property type="component" value="Chromosome I"/>
</dbReference>
<dbReference type="GO" id="GO:0042121">
    <property type="term" value="P:alginic acid biosynthetic process"/>
    <property type="evidence" value="ECO:0007669"/>
    <property type="project" value="InterPro"/>
</dbReference>
<dbReference type="PANTHER" id="PTHR13285">
    <property type="entry name" value="ACYLTRANSFERASE"/>
    <property type="match status" value="1"/>
</dbReference>
<dbReference type="GO" id="GO:0005886">
    <property type="term" value="C:plasma membrane"/>
    <property type="evidence" value="ECO:0007669"/>
    <property type="project" value="UniProtKB-SubCell"/>
</dbReference>
<feature type="transmembrane region" description="Helical" evidence="10">
    <location>
        <begin position="83"/>
        <end position="111"/>
    </location>
</feature>
<evidence type="ECO:0000256" key="5">
    <source>
        <dbReference type="ARBA" id="ARBA00022692"/>
    </source>
</evidence>
<dbReference type="GO" id="GO:0016746">
    <property type="term" value="F:acyltransferase activity"/>
    <property type="evidence" value="ECO:0007669"/>
    <property type="project" value="UniProtKB-KW"/>
</dbReference>
<keyword evidence="3 9" id="KW-1003">Cell membrane</keyword>
<feature type="transmembrane region" description="Helical" evidence="10">
    <location>
        <begin position="259"/>
        <end position="279"/>
    </location>
</feature>
<organism evidence="11 12">
    <name type="scientific">Akkermansia glycaniphila</name>
    <dbReference type="NCBI Taxonomy" id="1679444"/>
    <lineage>
        <taxon>Bacteria</taxon>
        <taxon>Pseudomonadati</taxon>
        <taxon>Verrucomicrobiota</taxon>
        <taxon>Verrucomicrobiia</taxon>
        <taxon>Verrucomicrobiales</taxon>
        <taxon>Akkermansiaceae</taxon>
        <taxon>Akkermansia</taxon>
    </lineage>
</organism>
<evidence type="ECO:0000256" key="10">
    <source>
        <dbReference type="SAM" id="Phobius"/>
    </source>
</evidence>
<reference evidence="12" key="1">
    <citation type="submission" date="2016-09" db="EMBL/GenBank/DDBJ databases">
        <authorList>
            <person name="Koehorst J."/>
        </authorList>
    </citation>
    <scope>NUCLEOTIDE SEQUENCE [LARGE SCALE GENOMIC DNA]</scope>
</reference>
<keyword evidence="5 10" id="KW-0812">Transmembrane</keyword>
<keyword evidence="7 9" id="KW-0472">Membrane</keyword>
<evidence type="ECO:0000313" key="12">
    <source>
        <dbReference type="Proteomes" id="UP000176204"/>
    </source>
</evidence>
<dbReference type="InterPro" id="IPR004299">
    <property type="entry name" value="MBOAT_fam"/>
</dbReference>
<dbReference type="PATRIC" id="fig|1679444.3.peg.2641"/>
<evidence type="ECO:0000256" key="7">
    <source>
        <dbReference type="ARBA" id="ARBA00023136"/>
    </source>
</evidence>
<dbReference type="AlphaFoldDB" id="A0A1C7PGZ9"/>
<dbReference type="STRING" id="1679444.PYTT_0868"/>
<keyword evidence="6 10" id="KW-1133">Transmembrane helix</keyword>
<dbReference type="KEGG" id="agl:PYTT_0868"/>
<keyword evidence="12" id="KW-1185">Reference proteome</keyword>
<feature type="transmembrane region" description="Helical" evidence="10">
    <location>
        <begin position="6"/>
        <end position="23"/>
    </location>
</feature>
<comment type="similarity">
    <text evidence="2 9">Belongs to the membrane-bound acyltransferase family.</text>
</comment>
<evidence type="ECO:0000313" key="11">
    <source>
        <dbReference type="EMBL" id="SEH80302.1"/>
    </source>
</evidence>
<dbReference type="InterPro" id="IPR024194">
    <property type="entry name" value="Ac/AlaTfrase_AlgI/DltB"/>
</dbReference>
<feature type="transmembrane region" description="Helical" evidence="10">
    <location>
        <begin position="378"/>
        <end position="408"/>
    </location>
</feature>
<dbReference type="PIRSF" id="PIRSF500217">
    <property type="entry name" value="AlgI"/>
    <property type="match status" value="1"/>
</dbReference>
<keyword evidence="4 9" id="KW-0808">Transferase</keyword>
<dbReference type="PANTHER" id="PTHR13285:SF23">
    <property type="entry name" value="TEICHOIC ACID D-ALANYLTRANSFERASE"/>
    <property type="match status" value="1"/>
</dbReference>
<protein>
    <submittedName>
        <fullName evidence="11">Mboat membrane-bound o-acyltransferase family</fullName>
    </submittedName>
</protein>
<feature type="transmembrane region" description="Helical" evidence="10">
    <location>
        <begin position="468"/>
        <end position="489"/>
    </location>
</feature>
<dbReference type="RefSeq" id="WP_067774784.1">
    <property type="nucleotide sequence ID" value="NZ_LIGX01000019.1"/>
</dbReference>
<dbReference type="PIRSF" id="PIRSF016636">
    <property type="entry name" value="AlgI_DltB"/>
    <property type="match status" value="1"/>
</dbReference>
<feature type="transmembrane region" description="Helical" evidence="10">
    <location>
        <begin position="323"/>
        <end position="342"/>
    </location>
</feature>
<feature type="transmembrane region" description="Helical" evidence="10">
    <location>
        <begin position="428"/>
        <end position="447"/>
    </location>
</feature>
<proteinExistence type="inferred from homology"/>
<dbReference type="EMBL" id="LT629973">
    <property type="protein sequence ID" value="SEH80302.1"/>
    <property type="molecule type" value="Genomic_DNA"/>
</dbReference>
<evidence type="ECO:0000256" key="8">
    <source>
        <dbReference type="ARBA" id="ARBA00023315"/>
    </source>
</evidence>
<evidence type="ECO:0000256" key="3">
    <source>
        <dbReference type="ARBA" id="ARBA00022475"/>
    </source>
</evidence>
<evidence type="ECO:0000256" key="4">
    <source>
        <dbReference type="ARBA" id="ARBA00022679"/>
    </source>
</evidence>
<dbReference type="Pfam" id="PF03062">
    <property type="entry name" value="MBOAT"/>
    <property type="match status" value="1"/>
</dbReference>
<evidence type="ECO:0000256" key="1">
    <source>
        <dbReference type="ARBA" id="ARBA00004651"/>
    </source>
</evidence>
<gene>
    <name evidence="11" type="ORF">PYTT_0868</name>
</gene>
<dbReference type="InterPro" id="IPR028362">
    <property type="entry name" value="AlgI"/>
</dbReference>
<dbReference type="OrthoDB" id="9805788at2"/>
<comment type="subcellular location">
    <subcellularLocation>
        <location evidence="1">Cell membrane</location>
        <topology evidence="1">Multi-pass membrane protein</topology>
    </subcellularLocation>
</comment>
<feature type="transmembrane region" description="Helical" evidence="10">
    <location>
        <begin position="123"/>
        <end position="141"/>
    </location>
</feature>
<dbReference type="InterPro" id="IPR051085">
    <property type="entry name" value="MB_O-acyltransferase"/>
</dbReference>
<keyword evidence="8 9" id="KW-0012">Acyltransferase</keyword>
<evidence type="ECO:0000256" key="6">
    <source>
        <dbReference type="ARBA" id="ARBA00022989"/>
    </source>
</evidence>
<evidence type="ECO:0000256" key="9">
    <source>
        <dbReference type="PIRNR" id="PIRNR016636"/>
    </source>
</evidence>
<sequence>MLFNSWEFVVLLVVTFGLFYAVPNIPARKCVQSIVLLIASTVFYGWEDWRLLGLLAVSCGGNTFATVKILQHRLNDHEQGVKTWVRLAVVLNLLLLGVFKYAGLVVGLFPFCSPEFVESVRSIPLPIGISFYTFHGISMVVDMSRGKVHAYDNLIRTAPRKTVYSNTFRDMGLYLLFFPQLIAGPIIKAHYFWPQIKAKVFAGIDWQRAFRYCVAGYFFKMVVADNLAPVTSVLQSSDYIASQNGVTLLLMLFGYSMQIFADFGGYSMIAIGLAALFGYRFPINFNFPYISTSLTHFWQRWNMTLSAWLRDYLYIPLGGNRKGACRTYLNLFLVMFLGGLWHGADWKFALWGTMHGLFLAAERFLGNRPALASVRIPSLVKIVYCFTVVACLWTTFLMPDIGTVFLFFRQVWTNFACTPADLLGNMSVYSVCLFGSLVVLYHVYGWLKEYRMTAWNGDMHYPRLFGCLYGAMIFLILTNSGPQCGFVYFQF</sequence>
<feature type="transmembrane region" description="Helical" evidence="10">
    <location>
        <begin position="171"/>
        <end position="193"/>
    </location>
</feature>
<name>A0A1C7PGZ9_9BACT</name>